<feature type="region of interest" description="Disordered" evidence="1">
    <location>
        <begin position="162"/>
        <end position="210"/>
    </location>
</feature>
<feature type="region of interest" description="Disordered" evidence="1">
    <location>
        <begin position="1140"/>
        <end position="1162"/>
    </location>
</feature>
<dbReference type="OrthoDB" id="6428926at2759"/>
<dbReference type="RefSeq" id="XP_022081489.1">
    <property type="nucleotide sequence ID" value="XM_022225797.1"/>
</dbReference>
<dbReference type="AlphaFoldDB" id="A0A8B7XL08"/>
<organism evidence="2 3">
    <name type="scientific">Acanthaster planci</name>
    <name type="common">Crown-of-thorns starfish</name>
    <dbReference type="NCBI Taxonomy" id="133434"/>
    <lineage>
        <taxon>Eukaryota</taxon>
        <taxon>Metazoa</taxon>
        <taxon>Echinodermata</taxon>
        <taxon>Eleutherozoa</taxon>
        <taxon>Asterozoa</taxon>
        <taxon>Asteroidea</taxon>
        <taxon>Valvatacea</taxon>
        <taxon>Valvatida</taxon>
        <taxon>Acanthasteridae</taxon>
        <taxon>Acanthaster</taxon>
    </lineage>
</organism>
<dbReference type="GeneID" id="110974269"/>
<feature type="region of interest" description="Disordered" evidence="1">
    <location>
        <begin position="462"/>
        <end position="496"/>
    </location>
</feature>
<evidence type="ECO:0000313" key="3">
    <source>
        <dbReference type="RefSeq" id="XP_022081489.1"/>
    </source>
</evidence>
<evidence type="ECO:0000256" key="1">
    <source>
        <dbReference type="SAM" id="MobiDB-lite"/>
    </source>
</evidence>
<protein>
    <submittedName>
        <fullName evidence="3 4">Uncharacterized protein DDB_G0284459-like isoform X1</fullName>
    </submittedName>
</protein>
<proteinExistence type="predicted"/>
<dbReference type="CTD" id="84126"/>
<feature type="compositionally biased region" description="Low complexity" evidence="1">
    <location>
        <begin position="571"/>
        <end position="581"/>
    </location>
</feature>
<evidence type="ECO:0000313" key="4">
    <source>
        <dbReference type="RefSeq" id="XP_022081490.1"/>
    </source>
</evidence>
<feature type="compositionally biased region" description="Polar residues" evidence="1">
    <location>
        <begin position="245"/>
        <end position="271"/>
    </location>
</feature>
<feature type="region of interest" description="Disordered" evidence="1">
    <location>
        <begin position="846"/>
        <end position="887"/>
    </location>
</feature>
<feature type="compositionally biased region" description="Polar residues" evidence="1">
    <location>
        <begin position="279"/>
        <end position="293"/>
    </location>
</feature>
<dbReference type="KEGG" id="aplc:110974269"/>
<feature type="compositionally biased region" description="Pro residues" evidence="1">
    <location>
        <begin position="868"/>
        <end position="878"/>
    </location>
</feature>
<dbReference type="Proteomes" id="UP000694845">
    <property type="component" value="Unplaced"/>
</dbReference>
<evidence type="ECO:0000313" key="2">
    <source>
        <dbReference type="Proteomes" id="UP000694845"/>
    </source>
</evidence>
<feature type="region of interest" description="Disordered" evidence="1">
    <location>
        <begin position="245"/>
        <end position="362"/>
    </location>
</feature>
<dbReference type="GO" id="GO:0006281">
    <property type="term" value="P:DNA repair"/>
    <property type="evidence" value="ECO:0007669"/>
    <property type="project" value="TreeGrafter"/>
</dbReference>
<dbReference type="InterPro" id="IPR033349">
    <property type="entry name" value="ATRIP"/>
</dbReference>
<accession>A0A8B7XL08</accession>
<feature type="region of interest" description="Disordered" evidence="1">
    <location>
        <begin position="97"/>
        <end position="127"/>
    </location>
</feature>
<feature type="region of interest" description="Disordered" evidence="1">
    <location>
        <begin position="630"/>
        <end position="663"/>
    </location>
</feature>
<dbReference type="PANTHER" id="PTHR28594:SF1">
    <property type="entry name" value="ATR-INTERACTING PROTEIN"/>
    <property type="match status" value="1"/>
</dbReference>
<reference evidence="3 4" key="1">
    <citation type="submission" date="2025-04" db="UniProtKB">
        <authorList>
            <consortium name="RefSeq"/>
        </authorList>
    </citation>
    <scope>IDENTIFICATION</scope>
</reference>
<dbReference type="GO" id="GO:0000077">
    <property type="term" value="P:DNA damage checkpoint signaling"/>
    <property type="evidence" value="ECO:0007669"/>
    <property type="project" value="InterPro"/>
</dbReference>
<name>A0A8B7XL08_ACAPL</name>
<feature type="region of interest" description="Disordered" evidence="1">
    <location>
        <begin position="510"/>
        <end position="592"/>
    </location>
</feature>
<dbReference type="RefSeq" id="XP_022081490.1">
    <property type="nucleotide sequence ID" value="XM_022225798.1"/>
</dbReference>
<feature type="compositionally biased region" description="Polar residues" evidence="1">
    <location>
        <begin position="20"/>
        <end position="43"/>
    </location>
</feature>
<feature type="compositionally biased region" description="Acidic residues" evidence="1">
    <location>
        <begin position="66"/>
        <end position="79"/>
    </location>
</feature>
<keyword evidence="2" id="KW-1185">Reference proteome</keyword>
<gene>
    <name evidence="3 4" type="primary">LOC110974269</name>
</gene>
<sequence length="1162" mass="126480">MSVNPLFSGPAPNKRPPIYNSVSASPGQRTANVLRQTNLNAGSMNVRDSPGPRKKPRMGDSGDLGSTDDGDPFQDFDSFTEDDLESCDMIASQALSQQPCQDLGPPAQALKRPASTPRFPSRQTNYPTGVHGQVVNKMSAENDSQACGSYVALQHANTSYASTGSRFSFKSTNSRGGRSQTPVPSTVSNRTATPTFPQAQNRSSMKQSNVTGTKIYYSSPYRSGSTSPYSHQLGENVDSAKVQTLRSSMPAASSKQTPQTNNGSQIVTSASKPEPQLGIGNNTGPYPTRNVLQNPHGDLSNRSNPVPYSTKPGAIPSNASVGGSFHAAPPQRGGCDTTSLTPPKGAVARESPGLPTSERETGSCQTWALQQQQMVKYRSECEAFRQQLKQLNEEMLSKNGEIQVLRQNLSKAKVEANRLQMERLQAEEQKKQQMREMERELRRENESLKAQLQFKEVELMQVQSASQNHRTRPPVPTSSANNAPATPPKQHPMLPRLGKTEDEARDADVFPTQKSFMADNPKVERGQLRSPRVRTLSESLQVRHSPKRSPRKGFAVKSPGKASPAVPHPIPAAHSSPSATSNKPPSNAKKSCRLSARFQTGSSAEAQLVSSLLQDPEEKVTASGSVGGLMGLVQSTGHDRVPSEGTEAALPGEPSPAKPKRVLPSKRQALDVSEKNHHNLELATRAISNILNPPRIPPLPPSVTLQAPPLQPPAERSQVPETRDPVTYVTDLLPLLEDQLTAYIDATHSVILSNTQGLCSTCLSSSSSGSHSLESSPDSCGSSSPSEDFAALGHAESAVLTSLALLRRMLLHSSTVRTAVLHTGTFRDPESPESDEDASAMEIDPSAPLIDPTQAPSKSAGHSSVVHDPPPQPAPPTAPGDNLPEPRRNRILSKLMRIASMQHGLGNCWEVVESSLDALRVLVQKSSAEDMDRLDSLLVHNALYNCMSRDSTFTQVCRALDILKALSSSWKLTAKLCNQSDSCLLLQCYQCGVHGSLGCRNPQKVQLTVKVISLLWGIIGTHHQGATLLLDTDCQCSVELVNAVVLMLKRILDVTLAMMVSQRPTQYWRHVLHECLLLLHCLAMHDRHFADHRLDVEKFYVAAVTSLSKRYHRLPGVTDNETGLVQDLWDFIQWDETEGELEEEYEENEEEQEGVAKMEVDQ</sequence>
<dbReference type="PANTHER" id="PTHR28594">
    <property type="entry name" value="ATR-INTERACTING PROTEIN"/>
    <property type="match status" value="1"/>
</dbReference>
<feature type="region of interest" description="Disordered" evidence="1">
    <location>
        <begin position="1"/>
        <end position="79"/>
    </location>
</feature>
<feature type="compositionally biased region" description="Acidic residues" evidence="1">
    <location>
        <begin position="1140"/>
        <end position="1153"/>
    </location>
</feature>
<feature type="region of interest" description="Disordered" evidence="1">
    <location>
        <begin position="763"/>
        <end position="788"/>
    </location>
</feature>